<dbReference type="EMBL" id="CAAE01015120">
    <property type="protein sequence ID" value="CAG13011.1"/>
    <property type="molecule type" value="Genomic_DNA"/>
</dbReference>
<accession>Q4RF21</accession>
<gene>
    <name evidence="5" type="ORF">GSTENG00035519001</name>
</gene>
<evidence type="ECO:0000256" key="2">
    <source>
        <dbReference type="ARBA" id="ARBA00022729"/>
    </source>
</evidence>
<reference evidence="5" key="2">
    <citation type="submission" date="2004-02" db="EMBL/GenBank/DDBJ databases">
        <authorList>
            <consortium name="Genoscope"/>
            <consortium name="Whitehead Institute Centre for Genome Research"/>
        </authorList>
    </citation>
    <scope>NUCLEOTIDE SEQUENCE</scope>
</reference>
<evidence type="ECO:0000259" key="4">
    <source>
        <dbReference type="SMART" id="SM00082"/>
    </source>
</evidence>
<protein>
    <submittedName>
        <fullName evidence="5">Chromosome 14 SCAF15120, whole genome shotgun sequence</fullName>
    </submittedName>
</protein>
<evidence type="ECO:0000256" key="3">
    <source>
        <dbReference type="ARBA" id="ARBA00022737"/>
    </source>
</evidence>
<dbReference type="PROSITE" id="PS51450">
    <property type="entry name" value="LRR"/>
    <property type="match status" value="1"/>
</dbReference>
<dbReference type="KEGG" id="tng:GSTEN00035519G001"/>
<keyword evidence="1" id="KW-0433">Leucine-rich repeat</keyword>
<dbReference type="InterPro" id="IPR032675">
    <property type="entry name" value="LRR_dom_sf"/>
</dbReference>
<dbReference type="SUPFAM" id="SSF52058">
    <property type="entry name" value="L domain-like"/>
    <property type="match status" value="1"/>
</dbReference>
<sequence>MKPLIGGENGITDLRGKILRTIPKVESINLERNAIRFIHPQAFSGAKQLMLLNLYGNYITNLPSRGFKDLLNLRFLMLGQNQISILKADMFLGMRNLSELDLPLNALTILPSNTFKPLIALKVLDLSMNRIQRISPKAFAGLRQLLFLNLDNNRNNELEHLPPDVFSNMAGLSQLALSGNLLKVVDGSMFAHMPGKMSPPPSLFNLPVVPFLSKDGADCVYSTGIYPSELKKLNLHNNPWHCDCHIVSLVQWVQRAKTTLSPRETLKCSGPAGLQGKRFSRLQPHQLLCPV</sequence>
<dbReference type="PANTHER" id="PTHR24373">
    <property type="entry name" value="SLIT RELATED LEUCINE-RICH REPEAT NEURONAL PROTEIN"/>
    <property type="match status" value="1"/>
</dbReference>
<evidence type="ECO:0000256" key="1">
    <source>
        <dbReference type="ARBA" id="ARBA00022614"/>
    </source>
</evidence>
<keyword evidence="3" id="KW-0677">Repeat</keyword>
<dbReference type="InterPro" id="IPR003591">
    <property type="entry name" value="Leu-rich_rpt_typical-subtyp"/>
</dbReference>
<name>Q4RF21_TETNG</name>
<reference evidence="5" key="1">
    <citation type="journal article" date="2004" name="Nature">
        <title>Genome duplication in the teleost fish Tetraodon nigroviridis reveals the early vertebrate proto-karyotype.</title>
        <authorList>
            <person name="Jaillon O."/>
            <person name="Aury J.-M."/>
            <person name="Brunet F."/>
            <person name="Petit J.-L."/>
            <person name="Stange-Thomann N."/>
            <person name="Mauceli E."/>
            <person name="Bouneau L."/>
            <person name="Fischer C."/>
            <person name="Ozouf-Costaz C."/>
            <person name="Bernot A."/>
            <person name="Nicaud S."/>
            <person name="Jaffe D."/>
            <person name="Fisher S."/>
            <person name="Lutfalla G."/>
            <person name="Dossat C."/>
            <person name="Segurens B."/>
            <person name="Dasilva C."/>
            <person name="Salanoubat M."/>
            <person name="Levy M."/>
            <person name="Boudet N."/>
            <person name="Castellano S."/>
            <person name="Anthouard V."/>
            <person name="Jubin C."/>
            <person name="Castelli V."/>
            <person name="Katinka M."/>
            <person name="Vacherie B."/>
            <person name="Biemont C."/>
            <person name="Skalli Z."/>
            <person name="Cattolico L."/>
            <person name="Poulain J."/>
            <person name="De Berardinis V."/>
            <person name="Cruaud C."/>
            <person name="Duprat S."/>
            <person name="Brottier P."/>
            <person name="Coutanceau J.-P."/>
            <person name="Gouzy J."/>
            <person name="Parra G."/>
            <person name="Lardier G."/>
            <person name="Chapple C."/>
            <person name="McKernan K.J."/>
            <person name="McEwan P."/>
            <person name="Bosak S."/>
            <person name="Kellis M."/>
            <person name="Volff J.-N."/>
            <person name="Guigo R."/>
            <person name="Zody M.C."/>
            <person name="Mesirov J."/>
            <person name="Lindblad-Toh K."/>
            <person name="Birren B."/>
            <person name="Nusbaum C."/>
            <person name="Kahn D."/>
            <person name="Robinson-Rechavi M."/>
            <person name="Laudet V."/>
            <person name="Schachter V."/>
            <person name="Quetier F."/>
            <person name="Saurin W."/>
            <person name="Scarpelli C."/>
            <person name="Wincker P."/>
            <person name="Lander E.S."/>
            <person name="Weissenbach J."/>
            <person name="Roest Crollius H."/>
        </authorList>
    </citation>
    <scope>NUCLEOTIDE SEQUENCE [LARGE SCALE GENOMIC DNA]</scope>
</reference>
<feature type="domain" description="LRRCT" evidence="4">
    <location>
        <begin position="238"/>
        <end position="290"/>
    </location>
</feature>
<dbReference type="SMART" id="SM00369">
    <property type="entry name" value="LRR_TYP"/>
    <property type="match status" value="7"/>
</dbReference>
<dbReference type="Pfam" id="PF13855">
    <property type="entry name" value="LRR_8"/>
    <property type="match status" value="3"/>
</dbReference>
<keyword evidence="2" id="KW-0732">Signal</keyword>
<evidence type="ECO:0000313" key="5">
    <source>
        <dbReference type="EMBL" id="CAG13011.1"/>
    </source>
</evidence>
<dbReference type="InterPro" id="IPR050328">
    <property type="entry name" value="Dev_Immune_Receptor"/>
</dbReference>
<dbReference type="InterPro" id="IPR001611">
    <property type="entry name" value="Leu-rich_rpt"/>
</dbReference>
<organism evidence="5">
    <name type="scientific">Tetraodon nigroviridis</name>
    <name type="common">Spotted green pufferfish</name>
    <name type="synonym">Chelonodon nigroviridis</name>
    <dbReference type="NCBI Taxonomy" id="99883"/>
    <lineage>
        <taxon>Eukaryota</taxon>
        <taxon>Metazoa</taxon>
        <taxon>Chordata</taxon>
        <taxon>Craniata</taxon>
        <taxon>Vertebrata</taxon>
        <taxon>Euteleostomi</taxon>
        <taxon>Actinopterygii</taxon>
        <taxon>Neopterygii</taxon>
        <taxon>Teleostei</taxon>
        <taxon>Neoteleostei</taxon>
        <taxon>Acanthomorphata</taxon>
        <taxon>Eupercaria</taxon>
        <taxon>Tetraodontiformes</taxon>
        <taxon>Tetradontoidea</taxon>
        <taxon>Tetraodontidae</taxon>
        <taxon>Tetraodon</taxon>
    </lineage>
</organism>
<dbReference type="Gene3D" id="3.80.10.10">
    <property type="entry name" value="Ribonuclease Inhibitor"/>
    <property type="match status" value="2"/>
</dbReference>
<dbReference type="AlphaFoldDB" id="Q4RF21"/>
<dbReference type="SMART" id="SM00082">
    <property type="entry name" value="LRRCT"/>
    <property type="match status" value="1"/>
</dbReference>
<dbReference type="OrthoDB" id="694479at2759"/>
<proteinExistence type="predicted"/>
<dbReference type="PANTHER" id="PTHR24373:SF275">
    <property type="entry name" value="TIR DOMAIN-CONTAINING PROTEIN"/>
    <property type="match status" value="1"/>
</dbReference>
<dbReference type="InterPro" id="IPR000483">
    <property type="entry name" value="Cys-rich_flank_reg_C"/>
</dbReference>